<dbReference type="Proteomes" id="UP000216446">
    <property type="component" value="Unassembled WGS sequence"/>
</dbReference>
<accession>A0A259TXL8</accession>
<comment type="caution">
    <text evidence="3">The sequence shown here is derived from an EMBL/GenBank/DDBJ whole genome shotgun (WGS) entry which is preliminary data.</text>
</comment>
<keyword evidence="2" id="KW-0472">Membrane</keyword>
<gene>
    <name evidence="3" type="ORF">BSZ36_05255</name>
</gene>
<dbReference type="EMBL" id="MQWB01000001">
    <property type="protein sequence ID" value="OZC02436.1"/>
    <property type="molecule type" value="Genomic_DNA"/>
</dbReference>
<dbReference type="InParanoid" id="A0A259TXL8"/>
<evidence type="ECO:0008006" key="5">
    <source>
        <dbReference type="Google" id="ProtNLM"/>
    </source>
</evidence>
<keyword evidence="2" id="KW-1133">Transmembrane helix</keyword>
<dbReference type="AlphaFoldDB" id="A0A259TXL8"/>
<evidence type="ECO:0000313" key="3">
    <source>
        <dbReference type="EMBL" id="OZC02436.1"/>
    </source>
</evidence>
<feature type="region of interest" description="Disordered" evidence="1">
    <location>
        <begin position="73"/>
        <end position="145"/>
    </location>
</feature>
<evidence type="ECO:0000256" key="1">
    <source>
        <dbReference type="SAM" id="MobiDB-lite"/>
    </source>
</evidence>
<proteinExistence type="predicted"/>
<feature type="transmembrane region" description="Helical" evidence="2">
    <location>
        <begin position="308"/>
        <end position="334"/>
    </location>
</feature>
<dbReference type="PROSITE" id="PS50007">
    <property type="entry name" value="PIPLC_X_DOMAIN"/>
    <property type="match status" value="1"/>
</dbReference>
<name>A0A259TXL8_9BACT</name>
<feature type="compositionally biased region" description="Pro residues" evidence="1">
    <location>
        <begin position="122"/>
        <end position="133"/>
    </location>
</feature>
<keyword evidence="2" id="KW-0812">Transmembrane</keyword>
<sequence>MGAALDASAATFAWESVPGAMARLQVSDSPGFANPILDIDAGPVSEITLTDALEPTQEARFWRVGAVEASGETAWSRPRPFSLPPPEALPGVRSQAEKTQQAASRAARADRKAARGSTVVPELPPPPPLPPLPTGATISGDPSATDWRRVPGVRVHDHEEAASGEEPRVLGPLGGAIADGAAVTFRWTGVPGARTYEIEVGPDLSGPTLRMGGITTTELALNGVLPSVGDRLFWRVRAEEASGARGPWSKYGRFYAGTDLQAIAYHDRQESERAYARRVQDHAALQKTADLDLVAPHQRPIDSEAETMGYAFFIAMLSAGILMLLIVAIGGMVAW</sequence>
<evidence type="ECO:0000256" key="2">
    <source>
        <dbReference type="SAM" id="Phobius"/>
    </source>
</evidence>
<reference evidence="3 4" key="1">
    <citation type="submission" date="2016-11" db="EMBL/GenBank/DDBJ databases">
        <title>Study of marine rhodopsin-containing bacteria.</title>
        <authorList>
            <person name="Yoshizawa S."/>
            <person name="Kumagai Y."/>
            <person name="Kogure K."/>
        </authorList>
    </citation>
    <scope>NUCLEOTIDE SEQUENCE [LARGE SCALE GENOMIC DNA]</scope>
    <source>
        <strain evidence="3 4">SG-29</strain>
    </source>
</reference>
<protein>
    <recommendedName>
        <fullName evidence="5">Fibronectin type-III domain-containing protein</fullName>
    </recommendedName>
</protein>
<dbReference type="InterPro" id="IPR013783">
    <property type="entry name" value="Ig-like_fold"/>
</dbReference>
<organism evidence="3 4">
    <name type="scientific">Rubricoccus marinus</name>
    <dbReference type="NCBI Taxonomy" id="716817"/>
    <lineage>
        <taxon>Bacteria</taxon>
        <taxon>Pseudomonadati</taxon>
        <taxon>Rhodothermota</taxon>
        <taxon>Rhodothermia</taxon>
        <taxon>Rhodothermales</taxon>
        <taxon>Rubricoccaceae</taxon>
        <taxon>Rubricoccus</taxon>
    </lineage>
</organism>
<evidence type="ECO:0000313" key="4">
    <source>
        <dbReference type="Proteomes" id="UP000216446"/>
    </source>
</evidence>
<dbReference type="Gene3D" id="2.60.40.10">
    <property type="entry name" value="Immunoglobulins"/>
    <property type="match status" value="2"/>
</dbReference>
<keyword evidence="4" id="KW-1185">Reference proteome</keyword>